<dbReference type="EMBL" id="JAGTXB010000001">
    <property type="protein sequence ID" value="MBS0025735.1"/>
    <property type="molecule type" value="Genomic_DNA"/>
</dbReference>
<dbReference type="PANTHER" id="PTHR40980">
    <property type="entry name" value="PLUG DOMAIN-CONTAINING PROTEIN"/>
    <property type="match status" value="1"/>
</dbReference>
<dbReference type="Pfam" id="PF14905">
    <property type="entry name" value="OMP_b-brl_3"/>
    <property type="match status" value="1"/>
</dbReference>
<organism evidence="6 7">
    <name type="scientific">Chitinophaga hostae</name>
    <dbReference type="NCBI Taxonomy" id="2831022"/>
    <lineage>
        <taxon>Bacteria</taxon>
        <taxon>Pseudomonadati</taxon>
        <taxon>Bacteroidota</taxon>
        <taxon>Chitinophagia</taxon>
        <taxon>Chitinophagales</taxon>
        <taxon>Chitinophagaceae</taxon>
        <taxon>Chitinophaga</taxon>
    </lineage>
</organism>
<accession>A0ABS5ISB3</accession>
<evidence type="ECO:0000256" key="3">
    <source>
        <dbReference type="ARBA" id="ARBA00023237"/>
    </source>
</evidence>
<comment type="caution">
    <text evidence="6">The sequence shown here is derived from an EMBL/GenBank/DDBJ whole genome shotgun (WGS) entry which is preliminary data.</text>
</comment>
<dbReference type="Gene3D" id="2.170.130.10">
    <property type="entry name" value="TonB-dependent receptor, plug domain"/>
    <property type="match status" value="1"/>
</dbReference>
<dbReference type="SUPFAM" id="SSF49464">
    <property type="entry name" value="Carboxypeptidase regulatory domain-like"/>
    <property type="match status" value="1"/>
</dbReference>
<keyword evidence="7" id="KW-1185">Reference proteome</keyword>
<feature type="transmembrane region" description="Helical" evidence="4">
    <location>
        <begin position="20"/>
        <end position="38"/>
    </location>
</feature>
<keyword evidence="2 4" id="KW-0472">Membrane</keyword>
<protein>
    <submittedName>
        <fullName evidence="6">TonB-dependent receptor</fullName>
    </submittedName>
</protein>
<dbReference type="RefSeq" id="WP_211970757.1">
    <property type="nucleotide sequence ID" value="NZ_CBFHAM010000066.1"/>
</dbReference>
<dbReference type="InterPro" id="IPR008969">
    <property type="entry name" value="CarboxyPept-like_regulatory"/>
</dbReference>
<dbReference type="SUPFAM" id="SSF56935">
    <property type="entry name" value="Porins"/>
    <property type="match status" value="1"/>
</dbReference>
<evidence type="ECO:0000259" key="5">
    <source>
        <dbReference type="Pfam" id="PF14905"/>
    </source>
</evidence>
<dbReference type="Proteomes" id="UP000676386">
    <property type="component" value="Unassembled WGS sequence"/>
</dbReference>
<reference evidence="6 7" key="1">
    <citation type="submission" date="2021-04" db="EMBL/GenBank/DDBJ databases">
        <title>Chitinophaga sp. nov., isolated from the rhizosphere soil.</title>
        <authorList>
            <person name="He S."/>
        </authorList>
    </citation>
    <scope>NUCLEOTIDE SEQUENCE [LARGE SCALE GENOMIC DNA]</scope>
    <source>
        <strain evidence="6 7">2R12</strain>
    </source>
</reference>
<evidence type="ECO:0000313" key="6">
    <source>
        <dbReference type="EMBL" id="MBS0025735.1"/>
    </source>
</evidence>
<keyword evidence="3" id="KW-0998">Cell outer membrane</keyword>
<dbReference type="Pfam" id="PF13620">
    <property type="entry name" value="CarboxypepD_reg"/>
    <property type="match status" value="1"/>
</dbReference>
<dbReference type="Gene3D" id="2.40.170.20">
    <property type="entry name" value="TonB-dependent receptor, beta-barrel domain"/>
    <property type="match status" value="1"/>
</dbReference>
<dbReference type="InterPro" id="IPR036942">
    <property type="entry name" value="Beta-barrel_TonB_sf"/>
</dbReference>
<evidence type="ECO:0000256" key="2">
    <source>
        <dbReference type="ARBA" id="ARBA00023136"/>
    </source>
</evidence>
<dbReference type="PANTHER" id="PTHR40980:SF4">
    <property type="entry name" value="TONB-DEPENDENT RECEPTOR-LIKE BETA-BARREL DOMAIN-CONTAINING PROTEIN"/>
    <property type="match status" value="1"/>
</dbReference>
<dbReference type="Gene3D" id="2.60.40.1120">
    <property type="entry name" value="Carboxypeptidase-like, regulatory domain"/>
    <property type="match status" value="1"/>
</dbReference>
<gene>
    <name evidence="6" type="ORF">KE626_00290</name>
</gene>
<proteinExistence type="predicted"/>
<name>A0ABS5ISB3_9BACT</name>
<evidence type="ECO:0000256" key="1">
    <source>
        <dbReference type="ARBA" id="ARBA00004442"/>
    </source>
</evidence>
<keyword evidence="4" id="KW-0812">Transmembrane</keyword>
<keyword evidence="4" id="KW-1133">Transmembrane helix</keyword>
<dbReference type="InterPro" id="IPR041700">
    <property type="entry name" value="OMP_b-brl_3"/>
</dbReference>
<feature type="domain" description="Outer membrane protein beta-barrel" evidence="5">
    <location>
        <begin position="387"/>
        <end position="791"/>
    </location>
</feature>
<comment type="subcellular location">
    <subcellularLocation>
        <location evidence="1">Cell outer membrane</location>
    </subcellularLocation>
</comment>
<sequence>MREKRCQTISADNSKVSKLFITIFLMSIGVCSFFRGYSQASITGKVYSKDGKPLEFVTVSIQSQQSGVKTTITDSTGAYSLQASTAGIYTVYFSLVNYELVKMDLRNGCDTLINIVLHQKSIDLNGVTIYRKKPLIERRIDRLIFNVQNSIVATGGDALDALKSSPGIRVNNDNISIIGRTGVNVMLNGRLIQLSGNELVNYLKSIRSDDIASIEVITTPPANYDAQGNSGLINIVLKKGSKNNFSGDINASYAQTTYAAGKIGASLNYQKDKLSFSMGVVGGDGSNGPQLNNSVYYRLQAWESESIRRNYTRYFNGRVSADYKLSGKSTVGIQYMGGVGGWDIRDNEQTTIRNSKDNTIDSVLKTNSYSQSNNFSHAINTNYQLEIDSSGKRLTFDADYFSYGNNQDRLFSTKGFPGNEQLVEQSFYSQDNLAKQNIHIYSSKVDLVLPYKFGTFEIGGKISFIKNNSNVTLFNLTGGKPMYDSAQSNTFVYKENTQALYASFSKKLFRKLETKIGLRLEATQTNGFSGTIDQENKNTYLRLFPTAYLMYAFNDKHLLSLNYGRRIGRPNYNALNPFRWYNNPYVYTEGNPMLQPSYTDVAEIAYTFKENLISSLYFNRTSGGYGQITMVAPNTNIQVTRSENYFNEFQAGWSESYTFKPLPFWESYNQFSIYYSHSKSLIQSMLPKLEGTGAFAATNNSFSLNKKKATTIECNYWYQFPESSGLSKTEGYSQLDLGVKFSLCNNKIQSIINLVDVFATSRALSTTYYNNIKETDKNYFDIRMIRISLSYKLGNKNVKSQQHNTGNEEEKKRAN</sequence>
<evidence type="ECO:0000313" key="7">
    <source>
        <dbReference type="Proteomes" id="UP000676386"/>
    </source>
</evidence>
<evidence type="ECO:0000256" key="4">
    <source>
        <dbReference type="SAM" id="Phobius"/>
    </source>
</evidence>
<keyword evidence="6" id="KW-0675">Receptor</keyword>
<dbReference type="InterPro" id="IPR037066">
    <property type="entry name" value="Plug_dom_sf"/>
</dbReference>